<name>A0A5C7GMK3_9FLAO</name>
<dbReference type="RefSeq" id="WP_147767088.1">
    <property type="nucleotide sequence ID" value="NZ_VRKQ01000008.1"/>
</dbReference>
<sequence length="606" mass="69553">MNGKKIFFGILIIIVLGLSYFLINNYIDNQYTNRLPAVPNLSETSIPFQKHITNVNAKTLSKPTVSNLGELGMVYHANNYFEEAEACYLLAIERAPKEWIWSYYLGCLKRELSDSVNTIEHFNNVLEIQPNLYLAQYYKGEAYKQMGETAKFEEILKSLLGIDKKYFVLKETKRTSYFPLPVYASLELAKLYASAGKDKLAENQLKTLISNEISFGPAYRQLSIIYAEKGDKELSKYYSDRSKDLVDYTSPVDPLLDKLSYHSRTENYLLKQIEDAIRTSNLPWALELVDFSLKNDPESKYIVSKAIRLYISMDMARRAIPYLDKHMEAFKDDYGEIIDVGVGLSNSGLKNAAKKYFLMAEKSENEKPETKSRLAGMFFDRLGMKEKGLELMNELLEQYPNDPAVIGGATFLSLQTGDMVKANKYLSRLKKLDSKNPRINIFNGIIAKNAGDTKGALTYYKRAFKDTPDQAFIINYISDYYRNNKMWVELAGLYETALKFSPNNPHMQEAYGTFLINCPDKKIRNPKEAKEFSQRALINYRSDMQTQVAAGQSLAMSYFQLNERGKALYYINKTIRVAKDARFPIEHIASLEELSREFQRIMNSNL</sequence>
<dbReference type="InterPro" id="IPR019734">
    <property type="entry name" value="TPR_rpt"/>
</dbReference>
<dbReference type="Pfam" id="PF13174">
    <property type="entry name" value="TPR_6"/>
    <property type="match status" value="1"/>
</dbReference>
<dbReference type="PANTHER" id="PTHR12558">
    <property type="entry name" value="CELL DIVISION CYCLE 16,23,27"/>
    <property type="match status" value="1"/>
</dbReference>
<dbReference type="SUPFAM" id="SSF48452">
    <property type="entry name" value="TPR-like"/>
    <property type="match status" value="1"/>
</dbReference>
<keyword evidence="3" id="KW-1185">Reference proteome</keyword>
<dbReference type="SMART" id="SM00028">
    <property type="entry name" value="TPR"/>
    <property type="match status" value="5"/>
</dbReference>
<evidence type="ECO:0000313" key="2">
    <source>
        <dbReference type="EMBL" id="TXG39518.1"/>
    </source>
</evidence>
<protein>
    <recommendedName>
        <fullName evidence="4">Tetratricopeptide repeat protein</fullName>
    </recommendedName>
</protein>
<dbReference type="InterPro" id="IPR011990">
    <property type="entry name" value="TPR-like_helical_dom_sf"/>
</dbReference>
<evidence type="ECO:0000256" key="1">
    <source>
        <dbReference type="SAM" id="Phobius"/>
    </source>
</evidence>
<dbReference type="AlphaFoldDB" id="A0A5C7GMK3"/>
<comment type="caution">
    <text evidence="2">The sequence shown here is derived from an EMBL/GenBank/DDBJ whole genome shotgun (WGS) entry which is preliminary data.</text>
</comment>
<dbReference type="EMBL" id="VRKQ01000008">
    <property type="protein sequence ID" value="TXG39518.1"/>
    <property type="molecule type" value="Genomic_DNA"/>
</dbReference>
<dbReference type="Proteomes" id="UP000321080">
    <property type="component" value="Unassembled WGS sequence"/>
</dbReference>
<evidence type="ECO:0008006" key="4">
    <source>
        <dbReference type="Google" id="ProtNLM"/>
    </source>
</evidence>
<evidence type="ECO:0000313" key="3">
    <source>
        <dbReference type="Proteomes" id="UP000321080"/>
    </source>
</evidence>
<organism evidence="2 3">
    <name type="scientific">Seonamhaeicola maritimus</name>
    <dbReference type="NCBI Taxonomy" id="2591822"/>
    <lineage>
        <taxon>Bacteria</taxon>
        <taxon>Pseudomonadati</taxon>
        <taxon>Bacteroidota</taxon>
        <taxon>Flavobacteriia</taxon>
        <taxon>Flavobacteriales</taxon>
        <taxon>Flavobacteriaceae</taxon>
    </lineage>
</organism>
<dbReference type="PANTHER" id="PTHR12558:SF13">
    <property type="entry name" value="CELL DIVISION CYCLE PROTEIN 27 HOMOLOG"/>
    <property type="match status" value="1"/>
</dbReference>
<gene>
    <name evidence="2" type="ORF">FUA22_06510</name>
</gene>
<dbReference type="Gene3D" id="1.25.40.10">
    <property type="entry name" value="Tetratricopeptide repeat domain"/>
    <property type="match status" value="2"/>
</dbReference>
<keyword evidence="1" id="KW-0812">Transmembrane</keyword>
<feature type="transmembrane region" description="Helical" evidence="1">
    <location>
        <begin position="7"/>
        <end position="27"/>
    </location>
</feature>
<reference evidence="2 3" key="1">
    <citation type="submission" date="2019-08" db="EMBL/GenBank/DDBJ databases">
        <title>Seonamhaeicola sediminis sp. nov., isolated from marine sediment.</title>
        <authorList>
            <person name="Cao W.R."/>
        </authorList>
    </citation>
    <scope>NUCLEOTIDE SEQUENCE [LARGE SCALE GENOMIC DNA]</scope>
    <source>
        <strain evidence="2 3">1505</strain>
    </source>
</reference>
<proteinExistence type="predicted"/>
<dbReference type="SUPFAM" id="SSF81901">
    <property type="entry name" value="HCP-like"/>
    <property type="match status" value="1"/>
</dbReference>
<accession>A0A5C7GMK3</accession>
<keyword evidence="1" id="KW-0472">Membrane</keyword>
<keyword evidence="1" id="KW-1133">Transmembrane helix</keyword>
<dbReference type="OrthoDB" id="1393131at2"/>